<dbReference type="CDD" id="cd00093">
    <property type="entry name" value="HTH_XRE"/>
    <property type="match status" value="1"/>
</dbReference>
<dbReference type="RefSeq" id="WP_154773427.1">
    <property type="nucleotide sequence ID" value="NZ_WLYL01000036.1"/>
</dbReference>
<dbReference type="Pfam" id="PF01381">
    <property type="entry name" value="HTH_3"/>
    <property type="match status" value="1"/>
</dbReference>
<evidence type="ECO:0000259" key="2">
    <source>
        <dbReference type="PROSITE" id="PS50943"/>
    </source>
</evidence>
<evidence type="ECO:0000313" key="3">
    <source>
        <dbReference type="EMBL" id="MTD11873.1"/>
    </source>
</evidence>
<sequence>MMYSENDSPIYIAAVLGQRLKRIRLNLDMTQEEVASKAWVSRRTVLNAEKGDAKLSDLIAILGALNMLNNFNVLIPEVPLSPIELLKLQSKVRKRASGNNKKAKIQEKPTAKPELDW</sequence>
<dbReference type="SUPFAM" id="SSF47413">
    <property type="entry name" value="lambda repressor-like DNA-binding domains"/>
    <property type="match status" value="1"/>
</dbReference>
<accession>A0A6L6GGH7</accession>
<dbReference type="InterPro" id="IPR010982">
    <property type="entry name" value="Lambda_DNA-bd_dom_sf"/>
</dbReference>
<dbReference type="EMBL" id="WLYL01000036">
    <property type="protein sequence ID" value="MTD11873.1"/>
    <property type="molecule type" value="Genomic_DNA"/>
</dbReference>
<reference evidence="3 4" key="1">
    <citation type="submission" date="2019-11" db="EMBL/GenBank/DDBJ databases">
        <authorList>
            <person name="An D."/>
        </authorList>
    </citation>
    <scope>NUCLEOTIDE SEQUENCE [LARGE SCALE GENOMIC DNA]</scope>
    <source>
        <strain evidence="3 4">YIM 103518</strain>
    </source>
</reference>
<protein>
    <submittedName>
        <fullName evidence="3">Helix-turn-helix domain-containing protein</fullName>
    </submittedName>
</protein>
<feature type="domain" description="HTH cro/C1-type" evidence="2">
    <location>
        <begin position="20"/>
        <end position="71"/>
    </location>
</feature>
<dbReference type="Gene3D" id="1.10.260.40">
    <property type="entry name" value="lambda repressor-like DNA-binding domains"/>
    <property type="match status" value="1"/>
</dbReference>
<dbReference type="SMART" id="SM00530">
    <property type="entry name" value="HTH_XRE"/>
    <property type="match status" value="1"/>
</dbReference>
<proteinExistence type="predicted"/>
<organism evidence="3 4">
    <name type="scientific">Acinetobacter faecalis</name>
    <dbReference type="NCBI Taxonomy" id="2665161"/>
    <lineage>
        <taxon>Bacteria</taxon>
        <taxon>Pseudomonadati</taxon>
        <taxon>Pseudomonadota</taxon>
        <taxon>Gammaproteobacteria</taxon>
        <taxon>Moraxellales</taxon>
        <taxon>Moraxellaceae</taxon>
        <taxon>Acinetobacter</taxon>
    </lineage>
</organism>
<dbReference type="AlphaFoldDB" id="A0A6L6GGH7"/>
<dbReference type="Proteomes" id="UP000473854">
    <property type="component" value="Unassembled WGS sequence"/>
</dbReference>
<gene>
    <name evidence="3" type="ORF">GIX10_10625</name>
</gene>
<dbReference type="PROSITE" id="PS50943">
    <property type="entry name" value="HTH_CROC1"/>
    <property type="match status" value="1"/>
</dbReference>
<feature type="region of interest" description="Disordered" evidence="1">
    <location>
        <begin position="93"/>
        <end position="117"/>
    </location>
</feature>
<dbReference type="GO" id="GO:0003677">
    <property type="term" value="F:DNA binding"/>
    <property type="evidence" value="ECO:0007669"/>
    <property type="project" value="InterPro"/>
</dbReference>
<dbReference type="InterPro" id="IPR001387">
    <property type="entry name" value="Cro/C1-type_HTH"/>
</dbReference>
<feature type="compositionally biased region" description="Basic and acidic residues" evidence="1">
    <location>
        <begin position="104"/>
        <end position="117"/>
    </location>
</feature>
<comment type="caution">
    <text evidence="3">The sequence shown here is derived from an EMBL/GenBank/DDBJ whole genome shotgun (WGS) entry which is preliminary data.</text>
</comment>
<evidence type="ECO:0000256" key="1">
    <source>
        <dbReference type="SAM" id="MobiDB-lite"/>
    </source>
</evidence>
<name>A0A6L6GGH7_9GAMM</name>
<evidence type="ECO:0000313" key="4">
    <source>
        <dbReference type="Proteomes" id="UP000473854"/>
    </source>
</evidence>